<sequence length="435" mass="48528">MSGHGAQNLQCGGQNPRPGRGGQYPGLGGPYHGASAPSASHFGPSRPASPNATALGQFEVVSHQYALAPASNQNPYTPQFGPPGLSLFAPSQPPPSAELVNPTLQFRPPGPHQEEPFDPQNYSLVDSQQPLPLQPSPSPLPRPSSPPTPAVPSSPPPLPSPMLFHPSSPENKSFGGNFDVSDMLVSAEDRLHVTINKHANMKASKLNIHKDLMKLLNSLVKTRYGEAGNRPAYVDDFISRVEDLSPESDVEEEEREIQLWVIRHHPLLIEPAKRRLLLDFYKFYKTLDHTVAEQLIKKINKFCHSRWHVFTAPKDKFISAIYWKRKLGKRPPDYHQIDYTADPDLLEENPQYYPFTGEDGYLAVFLHNFIVHGPEEALAYGIELEELELIVAHYLGKPLPTFLEEMSSATDKHEMLKEILTVYAERRSISRRAPG</sequence>
<dbReference type="Proteomes" id="UP000604825">
    <property type="component" value="Unassembled WGS sequence"/>
</dbReference>
<organism evidence="2 3">
    <name type="scientific">Miscanthus lutarioriparius</name>
    <dbReference type="NCBI Taxonomy" id="422564"/>
    <lineage>
        <taxon>Eukaryota</taxon>
        <taxon>Viridiplantae</taxon>
        <taxon>Streptophyta</taxon>
        <taxon>Embryophyta</taxon>
        <taxon>Tracheophyta</taxon>
        <taxon>Spermatophyta</taxon>
        <taxon>Magnoliopsida</taxon>
        <taxon>Liliopsida</taxon>
        <taxon>Poales</taxon>
        <taxon>Poaceae</taxon>
        <taxon>PACMAD clade</taxon>
        <taxon>Panicoideae</taxon>
        <taxon>Andropogonodae</taxon>
        <taxon>Andropogoneae</taxon>
        <taxon>Saccharinae</taxon>
        <taxon>Miscanthus</taxon>
    </lineage>
</organism>
<evidence type="ECO:0000256" key="1">
    <source>
        <dbReference type="SAM" id="MobiDB-lite"/>
    </source>
</evidence>
<evidence type="ECO:0000313" key="3">
    <source>
        <dbReference type="Proteomes" id="UP000604825"/>
    </source>
</evidence>
<dbReference type="AlphaFoldDB" id="A0A811MM98"/>
<dbReference type="OrthoDB" id="719816at2759"/>
<comment type="caution">
    <text evidence="2">The sequence shown here is derived from an EMBL/GenBank/DDBJ whole genome shotgun (WGS) entry which is preliminary data.</text>
</comment>
<feature type="compositionally biased region" description="Polar residues" evidence="1">
    <location>
        <begin position="1"/>
        <end position="11"/>
    </location>
</feature>
<feature type="compositionally biased region" description="Gly residues" evidence="1">
    <location>
        <begin position="19"/>
        <end position="31"/>
    </location>
</feature>
<accession>A0A811MM98</accession>
<proteinExistence type="predicted"/>
<name>A0A811MM98_9POAL</name>
<feature type="compositionally biased region" description="Pro residues" evidence="1">
    <location>
        <begin position="132"/>
        <end position="160"/>
    </location>
</feature>
<keyword evidence="3" id="KW-1185">Reference proteome</keyword>
<feature type="compositionally biased region" description="Polar residues" evidence="1">
    <location>
        <begin position="120"/>
        <end position="129"/>
    </location>
</feature>
<feature type="region of interest" description="Disordered" evidence="1">
    <location>
        <begin position="1"/>
        <end position="55"/>
    </location>
</feature>
<evidence type="ECO:0000313" key="2">
    <source>
        <dbReference type="EMBL" id="CAD6209513.1"/>
    </source>
</evidence>
<gene>
    <name evidence="2" type="ORF">NCGR_LOCUS5718</name>
</gene>
<dbReference type="EMBL" id="CAJGYO010000002">
    <property type="protein sequence ID" value="CAD6209513.1"/>
    <property type="molecule type" value="Genomic_DNA"/>
</dbReference>
<feature type="region of interest" description="Disordered" evidence="1">
    <location>
        <begin position="70"/>
        <end position="174"/>
    </location>
</feature>
<protein>
    <submittedName>
        <fullName evidence="2">Uncharacterized protein</fullName>
    </submittedName>
</protein>
<reference evidence="2" key="1">
    <citation type="submission" date="2020-10" db="EMBL/GenBank/DDBJ databases">
        <authorList>
            <person name="Han B."/>
            <person name="Lu T."/>
            <person name="Zhao Q."/>
            <person name="Huang X."/>
            <person name="Zhao Y."/>
        </authorList>
    </citation>
    <scope>NUCLEOTIDE SEQUENCE</scope>
</reference>